<dbReference type="AlphaFoldDB" id="A0A915DBU1"/>
<feature type="region of interest" description="Disordered" evidence="1">
    <location>
        <begin position="85"/>
        <end position="127"/>
    </location>
</feature>
<feature type="compositionally biased region" description="Low complexity" evidence="1">
    <location>
        <begin position="100"/>
        <end position="111"/>
    </location>
</feature>
<evidence type="ECO:0000313" key="3">
    <source>
        <dbReference type="WBParaSite" id="jg17776"/>
    </source>
</evidence>
<accession>A0A915DBU1</accession>
<evidence type="ECO:0000313" key="2">
    <source>
        <dbReference type="Proteomes" id="UP000887574"/>
    </source>
</evidence>
<feature type="compositionally biased region" description="Polar residues" evidence="1">
    <location>
        <begin position="112"/>
        <end position="127"/>
    </location>
</feature>
<evidence type="ECO:0000256" key="1">
    <source>
        <dbReference type="SAM" id="MobiDB-lite"/>
    </source>
</evidence>
<reference evidence="3" key="1">
    <citation type="submission" date="2022-11" db="UniProtKB">
        <authorList>
            <consortium name="WormBaseParasite"/>
        </authorList>
    </citation>
    <scope>IDENTIFICATION</scope>
</reference>
<keyword evidence="2" id="KW-1185">Reference proteome</keyword>
<dbReference type="WBParaSite" id="jg17776">
    <property type="protein sequence ID" value="jg17776"/>
    <property type="gene ID" value="jg17776"/>
</dbReference>
<proteinExistence type="predicted"/>
<feature type="compositionally biased region" description="Polar residues" evidence="1">
    <location>
        <begin position="85"/>
        <end position="99"/>
    </location>
</feature>
<dbReference type="Proteomes" id="UP000887574">
    <property type="component" value="Unplaced"/>
</dbReference>
<protein>
    <submittedName>
        <fullName evidence="3">Uncharacterized protein</fullName>
    </submittedName>
</protein>
<organism evidence="2 3">
    <name type="scientific">Ditylenchus dipsaci</name>
    <dbReference type="NCBI Taxonomy" id="166011"/>
    <lineage>
        <taxon>Eukaryota</taxon>
        <taxon>Metazoa</taxon>
        <taxon>Ecdysozoa</taxon>
        <taxon>Nematoda</taxon>
        <taxon>Chromadorea</taxon>
        <taxon>Rhabditida</taxon>
        <taxon>Tylenchina</taxon>
        <taxon>Tylenchomorpha</taxon>
        <taxon>Sphaerularioidea</taxon>
        <taxon>Anguinidae</taxon>
        <taxon>Anguininae</taxon>
        <taxon>Ditylenchus</taxon>
    </lineage>
</organism>
<name>A0A915DBU1_9BILA</name>
<sequence length="171" mass="18746">MQATNQNLIIQQIIKYNFKPHNQLPSLFFFSFQTKNELTKRHVGSSKTLVESLETALQLPPSCHPYASSWRTYPLSRHSHLIPCNNIQPPATSTHSNGTPSNSPSIPNHSPGTPTYSPDSSIHSPDTPTYFTGTPTCSCGTPTYSIAHLPTLLAHPATLLAPTRSLHYIGT</sequence>